<gene>
    <name evidence="1" type="ORF">UN65_05375</name>
</gene>
<sequence>MQKKSSVPKKQHFVPQFLQRYFSYKDNQKQIGQFNIANEHFEESTSIDGQLQKKYYYGKSGKLEDWLKELEDKSASIFRKMWEKEILPDLESINQLQMLRFVIVLDLRNPNRLEIYDKHKSLDKEKENEFMYKSFESLKNEDGKLKLLINAVNFVPKLIDLKYKLLKNKTKTPFIMSDNPLIIYNQFLENRKYQEGSHRGYGVIGLQFFLPLNSEYMLIIYDKEIYKVGNKKEKVVEINDVETVNQLNLLQFLNSTDTIIFNHKASQHYIRTIFEKSKKFRRANYPIIEHHNIIDNKGNQVPNEKIGELGVTDLKINLFIPKIKFLAKSKSIKFHNRLDLFRKDCEPSEGHILNKFKF</sequence>
<reference evidence="2" key="1">
    <citation type="submission" date="2016-03" db="EMBL/GenBank/DDBJ databases">
        <title>Flavobacterium columnare strain B185, complete genome.</title>
        <authorList>
            <person name="Sundberg L.-R."/>
            <person name="Papponen P."/>
            <person name="Laanto E."/>
        </authorList>
    </citation>
    <scope>NUCLEOTIDE SEQUENCE [LARGE SCALE GENOMIC DNA]</scope>
    <source>
        <strain evidence="2">B185</strain>
    </source>
</reference>
<proteinExistence type="predicted"/>
<protein>
    <submittedName>
        <fullName evidence="1">DUF4238 domain-containing protein</fullName>
    </submittedName>
</protein>
<name>A0AAI8CH37_9FLAO</name>
<accession>A0AAI8CH37</accession>
<evidence type="ECO:0000313" key="2">
    <source>
        <dbReference type="Proteomes" id="UP000304840"/>
    </source>
</evidence>
<reference evidence="1 2" key="2">
    <citation type="submission" date="2019-05" db="EMBL/GenBank/DDBJ databases">
        <authorList>
            <person name="Ravantti J.J."/>
        </authorList>
    </citation>
    <scope>NUCLEOTIDE SEQUENCE [LARGE SCALE GENOMIC DNA]</scope>
    <source>
        <strain evidence="1 2">B185</strain>
    </source>
</reference>
<evidence type="ECO:0000313" key="1">
    <source>
        <dbReference type="EMBL" id="AMO19856.1"/>
    </source>
</evidence>
<dbReference type="RefSeq" id="WP_138425126.1">
    <property type="nucleotide sequence ID" value="NZ_CP010992.1"/>
</dbReference>
<dbReference type="InterPro" id="IPR025332">
    <property type="entry name" value="DUF4238"/>
</dbReference>
<dbReference type="EMBL" id="CP010992">
    <property type="protein sequence ID" value="AMO19856.1"/>
    <property type="molecule type" value="Genomic_DNA"/>
</dbReference>
<organism evidence="1 2">
    <name type="scientific">Flavobacterium columnare</name>
    <dbReference type="NCBI Taxonomy" id="996"/>
    <lineage>
        <taxon>Bacteria</taxon>
        <taxon>Pseudomonadati</taxon>
        <taxon>Bacteroidota</taxon>
        <taxon>Flavobacteriia</taxon>
        <taxon>Flavobacteriales</taxon>
        <taxon>Flavobacteriaceae</taxon>
        <taxon>Flavobacterium</taxon>
    </lineage>
</organism>
<dbReference type="Proteomes" id="UP000304840">
    <property type="component" value="Chromosome"/>
</dbReference>
<dbReference type="AlphaFoldDB" id="A0AAI8CH37"/>
<dbReference type="Pfam" id="PF14022">
    <property type="entry name" value="DUF4238"/>
    <property type="match status" value="1"/>
</dbReference>